<comment type="caution">
    <text evidence="3">The sequence shown here is derived from an EMBL/GenBank/DDBJ whole genome shotgun (WGS) entry which is preliminary data.</text>
</comment>
<dbReference type="OrthoDB" id="191150at2759"/>
<dbReference type="PANTHER" id="PTHR23248">
    <property type="entry name" value="PHOSPHOLIPID SCRAMBLASE-RELATED"/>
    <property type="match status" value="1"/>
</dbReference>
<reference evidence="3" key="1">
    <citation type="submission" date="2022-07" db="EMBL/GenBank/DDBJ databases">
        <title>Genome analysis of Parmales, a sister group of diatoms, reveals the evolutionary specialization of diatoms from phago-mixotrophs to photoautotrophs.</title>
        <authorList>
            <person name="Ban H."/>
            <person name="Sato S."/>
            <person name="Yoshikawa S."/>
            <person name="Kazumasa Y."/>
            <person name="Nakamura Y."/>
            <person name="Ichinomiya M."/>
            <person name="Saitoh K."/>
            <person name="Sato N."/>
            <person name="Blanc-Mathieu R."/>
            <person name="Endo H."/>
            <person name="Kuwata A."/>
            <person name="Ogata H."/>
        </authorList>
    </citation>
    <scope>NUCLEOTIDE SEQUENCE</scope>
</reference>
<evidence type="ECO:0000256" key="1">
    <source>
        <dbReference type="ARBA" id="ARBA00005350"/>
    </source>
</evidence>
<dbReference type="PANTHER" id="PTHR23248:SF9">
    <property type="entry name" value="PHOSPHOLIPID SCRAMBLASE"/>
    <property type="match status" value="1"/>
</dbReference>
<evidence type="ECO:0000313" key="4">
    <source>
        <dbReference type="Proteomes" id="UP001165082"/>
    </source>
</evidence>
<sequence length="373" mass="39203">MTMDPKAGMVMPGMVMPGAMMAAPTMQPPIYMPQGQGMVATPMGMMAQPVQYAPVPIANPIAPMFFAFPQDHAAAPAMNTLTRKLASVGKIKVVQQITLLEACCGCEQQNIYSIYDEQGNQILQAKEKSDTCTRLFCNPCHSLMVEISDAGNEDDVIVTMERPGLDCGSCGKPCLPCFACMSCCTEEATLHGGRVEGPAGNVKAPAPMAMMRQALASESPFNPKINITPAVTQVGGEDVSMSVTGPTFFGGCSELCCRSSFPVVNSKGEPAGVITKLPPRNCCSFLDEIATDADTYQIEYESGTCPEDKAAILASAILADYMFFEGDNGMCRRDPLKPNGAFKCTLFMCYCCGVSAPCNLSAGGGEGGGGGGG</sequence>
<dbReference type="GO" id="GO:0005886">
    <property type="term" value="C:plasma membrane"/>
    <property type="evidence" value="ECO:0007669"/>
    <property type="project" value="TreeGrafter"/>
</dbReference>
<accession>A0A9W6ZWP1</accession>
<evidence type="ECO:0000256" key="2">
    <source>
        <dbReference type="RuleBase" id="RU363116"/>
    </source>
</evidence>
<protein>
    <recommendedName>
        <fullName evidence="2">Phospholipid scramblase</fullName>
    </recommendedName>
</protein>
<dbReference type="Pfam" id="PF03803">
    <property type="entry name" value="Scramblase"/>
    <property type="match status" value="1"/>
</dbReference>
<evidence type="ECO:0000313" key="3">
    <source>
        <dbReference type="EMBL" id="GMH58478.1"/>
    </source>
</evidence>
<dbReference type="InterPro" id="IPR005552">
    <property type="entry name" value="Scramblase"/>
</dbReference>
<name>A0A9W6ZWP1_9STRA</name>
<dbReference type="AlphaFoldDB" id="A0A9W6ZWP1"/>
<comment type="similarity">
    <text evidence="1 2">Belongs to the phospholipid scramblase family.</text>
</comment>
<keyword evidence="4" id="KW-1185">Reference proteome</keyword>
<dbReference type="EMBL" id="BRXZ01003615">
    <property type="protein sequence ID" value="GMH58478.1"/>
    <property type="molecule type" value="Genomic_DNA"/>
</dbReference>
<dbReference type="GO" id="GO:0017128">
    <property type="term" value="F:phospholipid scramblase activity"/>
    <property type="evidence" value="ECO:0007669"/>
    <property type="project" value="InterPro"/>
</dbReference>
<gene>
    <name evidence="3" type="ORF">TrRE_jg1337</name>
</gene>
<organism evidence="3 4">
    <name type="scientific">Triparma retinervis</name>
    <dbReference type="NCBI Taxonomy" id="2557542"/>
    <lineage>
        <taxon>Eukaryota</taxon>
        <taxon>Sar</taxon>
        <taxon>Stramenopiles</taxon>
        <taxon>Ochrophyta</taxon>
        <taxon>Bolidophyceae</taxon>
        <taxon>Parmales</taxon>
        <taxon>Triparmaceae</taxon>
        <taxon>Triparma</taxon>
    </lineage>
</organism>
<proteinExistence type="inferred from homology"/>
<dbReference type="Proteomes" id="UP001165082">
    <property type="component" value="Unassembled WGS sequence"/>
</dbReference>